<evidence type="ECO:0000313" key="2">
    <source>
        <dbReference type="Proteomes" id="UP000797356"/>
    </source>
</evidence>
<dbReference type="Proteomes" id="UP000797356">
    <property type="component" value="Chromosome 2"/>
</dbReference>
<name>A0A8K0HZK3_COCNU</name>
<reference evidence="1" key="1">
    <citation type="journal article" date="2017" name="Gigascience">
        <title>The genome draft of coconut (Cocos nucifera).</title>
        <authorList>
            <person name="Xiao Y."/>
            <person name="Xu P."/>
            <person name="Fan H."/>
            <person name="Baudouin L."/>
            <person name="Xia W."/>
            <person name="Bocs S."/>
            <person name="Xu J."/>
            <person name="Li Q."/>
            <person name="Guo A."/>
            <person name="Zhou L."/>
            <person name="Li J."/>
            <person name="Wu Y."/>
            <person name="Ma Z."/>
            <person name="Armero A."/>
            <person name="Issali A.E."/>
            <person name="Liu N."/>
            <person name="Peng M."/>
            <person name="Yang Y."/>
        </authorList>
    </citation>
    <scope>NUCLEOTIDE SEQUENCE</scope>
    <source>
        <tissue evidence="1">Spear leaf of Hainan Tall coconut</tissue>
    </source>
</reference>
<reference evidence="1" key="2">
    <citation type="submission" date="2019-07" db="EMBL/GenBank/DDBJ databases">
        <authorList>
            <person name="Yang Y."/>
            <person name="Bocs S."/>
            <person name="Baudouin L."/>
        </authorList>
    </citation>
    <scope>NUCLEOTIDE SEQUENCE</scope>
    <source>
        <tissue evidence="1">Spear leaf of Hainan Tall coconut</tissue>
    </source>
</reference>
<comment type="caution">
    <text evidence="1">The sequence shown here is derived from an EMBL/GenBank/DDBJ whole genome shotgun (WGS) entry which is preliminary data.</text>
</comment>
<organism evidence="1 2">
    <name type="scientific">Cocos nucifera</name>
    <name type="common">Coconut palm</name>
    <dbReference type="NCBI Taxonomy" id="13894"/>
    <lineage>
        <taxon>Eukaryota</taxon>
        <taxon>Viridiplantae</taxon>
        <taxon>Streptophyta</taxon>
        <taxon>Embryophyta</taxon>
        <taxon>Tracheophyta</taxon>
        <taxon>Spermatophyta</taxon>
        <taxon>Magnoliopsida</taxon>
        <taxon>Liliopsida</taxon>
        <taxon>Arecaceae</taxon>
        <taxon>Arecoideae</taxon>
        <taxon>Cocoseae</taxon>
        <taxon>Attaleinae</taxon>
        <taxon>Cocos</taxon>
    </lineage>
</organism>
<proteinExistence type="predicted"/>
<dbReference type="PANTHER" id="PTHR12277">
    <property type="entry name" value="ALPHA/BETA HYDROLASE DOMAIN-CONTAINING PROTEIN"/>
    <property type="match status" value="1"/>
</dbReference>
<evidence type="ECO:0000313" key="1">
    <source>
        <dbReference type="EMBL" id="KAG1331380.1"/>
    </source>
</evidence>
<protein>
    <submittedName>
        <fullName evidence="1">Protein ABHD17C-like</fullName>
    </submittedName>
</protein>
<accession>A0A8K0HZK3</accession>
<keyword evidence="2" id="KW-1185">Reference proteome</keyword>
<dbReference type="PANTHER" id="PTHR12277:SF81">
    <property type="entry name" value="PROTEIN ABHD13"/>
    <property type="match status" value="1"/>
</dbReference>
<dbReference type="EMBL" id="CM017873">
    <property type="protein sequence ID" value="KAG1331380.1"/>
    <property type="molecule type" value="Genomic_DNA"/>
</dbReference>
<dbReference type="OrthoDB" id="446723at2759"/>
<dbReference type="AlphaFoldDB" id="A0A8K0HZK3"/>
<sequence>MGGVTSSMAAKLAFFPPSPPTYEVVREEETGLVRLSRFPHRENVEVLRLPTRRGTEIVAVYVRNPMAASTLLYSHGNAADLGQMYELFIELSIHLRVNLLGYFPSFLFF</sequence>
<gene>
    <name evidence="1" type="ORF">COCNU_02G013480</name>
</gene>